<dbReference type="PANTHER" id="PTHR35147:SF3">
    <property type="entry name" value="CHEMORECEPTOR GLUTAMINE DEAMIDASE CHED 1-RELATED"/>
    <property type="match status" value="1"/>
</dbReference>
<dbReference type="InterPro" id="IPR011324">
    <property type="entry name" value="Cytotoxic_necrot_fac-like_cat"/>
</dbReference>
<dbReference type="EMBL" id="JBHUEQ010000016">
    <property type="protein sequence ID" value="MFD1745727.1"/>
    <property type="molecule type" value="Genomic_DNA"/>
</dbReference>
<comment type="similarity">
    <text evidence="3">Belongs to the CheD family.</text>
</comment>
<reference evidence="5" key="1">
    <citation type="journal article" date="2019" name="Int. J. Syst. Evol. Microbiol.">
        <title>The Global Catalogue of Microorganisms (GCM) 10K type strain sequencing project: providing services to taxonomists for standard genome sequencing and annotation.</title>
        <authorList>
            <consortium name="The Broad Institute Genomics Platform"/>
            <consortium name="The Broad Institute Genome Sequencing Center for Infectious Disease"/>
            <person name="Wu L."/>
            <person name="Ma J."/>
        </authorList>
    </citation>
    <scope>NUCLEOTIDE SEQUENCE [LARGE SCALE GENOMIC DNA]</scope>
    <source>
        <strain evidence="5">CG52</strain>
    </source>
</reference>
<gene>
    <name evidence="3" type="primary">cheD</name>
    <name evidence="4" type="ORF">ACFSE1_09670</name>
</gene>
<comment type="function">
    <text evidence="3">Probably deamidates glutamine residues to glutamate on methyl-accepting chemotaxis receptors (MCPs), playing an important role in chemotaxis.</text>
</comment>
<evidence type="ECO:0000313" key="5">
    <source>
        <dbReference type="Proteomes" id="UP001597322"/>
    </source>
</evidence>
<dbReference type="InterPro" id="IPR038592">
    <property type="entry name" value="CheD-like_sf"/>
</dbReference>
<proteinExistence type="inferred from homology"/>
<keyword evidence="1 3" id="KW-0145">Chemotaxis</keyword>
<evidence type="ECO:0000313" key="4">
    <source>
        <dbReference type="EMBL" id="MFD1745727.1"/>
    </source>
</evidence>
<dbReference type="HAMAP" id="MF_01440">
    <property type="entry name" value="CheD"/>
    <property type="match status" value="1"/>
</dbReference>
<comment type="catalytic activity">
    <reaction evidence="3">
        <text>L-glutaminyl-[protein] + H2O = L-glutamyl-[protein] + NH4(+)</text>
        <dbReference type="Rhea" id="RHEA:16441"/>
        <dbReference type="Rhea" id="RHEA-COMP:10207"/>
        <dbReference type="Rhea" id="RHEA-COMP:10208"/>
        <dbReference type="ChEBI" id="CHEBI:15377"/>
        <dbReference type="ChEBI" id="CHEBI:28938"/>
        <dbReference type="ChEBI" id="CHEBI:29973"/>
        <dbReference type="ChEBI" id="CHEBI:30011"/>
        <dbReference type="EC" id="3.5.1.44"/>
    </reaction>
</comment>
<organism evidence="4 5">
    <name type="scientific">Rhizobium helianthi</name>
    <dbReference type="NCBI Taxonomy" id="1132695"/>
    <lineage>
        <taxon>Bacteria</taxon>
        <taxon>Pseudomonadati</taxon>
        <taxon>Pseudomonadota</taxon>
        <taxon>Alphaproteobacteria</taxon>
        <taxon>Hyphomicrobiales</taxon>
        <taxon>Rhizobiaceae</taxon>
        <taxon>Rhizobium/Agrobacterium group</taxon>
        <taxon>Rhizobium</taxon>
    </lineage>
</organism>
<dbReference type="Proteomes" id="UP001597322">
    <property type="component" value="Unassembled WGS sequence"/>
</dbReference>
<dbReference type="CDD" id="cd16352">
    <property type="entry name" value="CheD"/>
    <property type="match status" value="1"/>
</dbReference>
<dbReference type="SUPFAM" id="SSF64438">
    <property type="entry name" value="CNF1/YfiH-like putative cysteine hydrolases"/>
    <property type="match status" value="1"/>
</dbReference>
<dbReference type="Pfam" id="PF03975">
    <property type="entry name" value="CheD"/>
    <property type="match status" value="1"/>
</dbReference>
<dbReference type="RefSeq" id="WP_377399979.1">
    <property type="nucleotide sequence ID" value="NZ_JBHUEQ010000016.1"/>
</dbReference>
<dbReference type="PANTHER" id="PTHR35147">
    <property type="entry name" value="CHEMORECEPTOR GLUTAMINE DEAMIDASE CHED-RELATED"/>
    <property type="match status" value="1"/>
</dbReference>
<dbReference type="Gene3D" id="3.30.1330.200">
    <property type="match status" value="1"/>
</dbReference>
<protein>
    <recommendedName>
        <fullName evidence="3">Probable chemoreceptor glutamine deamidase CheD</fullName>
        <ecNumber evidence="3">3.5.1.44</ecNumber>
    </recommendedName>
</protein>
<name>A0ABW4M433_9HYPH</name>
<evidence type="ECO:0000256" key="2">
    <source>
        <dbReference type="ARBA" id="ARBA00022801"/>
    </source>
</evidence>
<evidence type="ECO:0000256" key="1">
    <source>
        <dbReference type="ARBA" id="ARBA00022500"/>
    </source>
</evidence>
<keyword evidence="5" id="KW-1185">Reference proteome</keyword>
<accession>A0ABW4M433</accession>
<keyword evidence="2 3" id="KW-0378">Hydrolase</keyword>
<evidence type="ECO:0000256" key="3">
    <source>
        <dbReference type="HAMAP-Rule" id="MF_01440"/>
    </source>
</evidence>
<dbReference type="InterPro" id="IPR005659">
    <property type="entry name" value="Chemorcpt_Glu_NH3ase_CheD"/>
</dbReference>
<dbReference type="EC" id="3.5.1.44" evidence="3"/>
<sequence length="157" mass="17031">MTVLGSCVCACIYDPVKRVGGINHFVLPYGAEHASRDASHRYGEVAMRSLVDGLLRFGAKRENLVAKLYGGRISNQAETCPGAINIAFARSFLHDENIPLIESKLGGHVAQWVTFNPTTGIASVREAGEPHPKSRFDLQIIQQSMTQAAKPPARIAC</sequence>
<comment type="caution">
    <text evidence="4">The sequence shown here is derived from an EMBL/GenBank/DDBJ whole genome shotgun (WGS) entry which is preliminary data.</text>
</comment>